<name>A0AAX2ZH94_9FIRM</name>
<dbReference type="RefSeq" id="WP_074918788.1">
    <property type="nucleotide sequence ID" value="NZ_CP081135.1"/>
</dbReference>
<sequence>MEVKKDFNLRKMGGEYILMPKNTSQRGYNGLISLNEVEALVWKNLEECKSEEDILSLITNTYMVKKSDAKKDLGDFLEQLEAADII</sequence>
<protein>
    <submittedName>
        <fullName evidence="1">PqqD family protein</fullName>
    </submittedName>
</protein>
<evidence type="ECO:0000313" key="2">
    <source>
        <dbReference type="Proteomes" id="UP001198983"/>
    </source>
</evidence>
<evidence type="ECO:0000313" key="1">
    <source>
        <dbReference type="EMBL" id="UEL48663.1"/>
    </source>
</evidence>
<proteinExistence type="predicted"/>
<dbReference type="AlphaFoldDB" id="A0AAX2ZH94"/>
<keyword evidence="2" id="KW-1185">Reference proteome</keyword>
<dbReference type="InterPro" id="IPR008792">
    <property type="entry name" value="PQQD"/>
</dbReference>
<dbReference type="EMBL" id="CP081135">
    <property type="protein sequence ID" value="UEL48663.1"/>
    <property type="molecule type" value="Genomic_DNA"/>
</dbReference>
<dbReference type="InterPro" id="IPR041881">
    <property type="entry name" value="PqqD_sf"/>
</dbReference>
<organism evidence="1 2">
    <name type="scientific">Terrisporobacter hibernicus</name>
    <dbReference type="NCBI Taxonomy" id="2813371"/>
    <lineage>
        <taxon>Bacteria</taxon>
        <taxon>Bacillati</taxon>
        <taxon>Bacillota</taxon>
        <taxon>Clostridia</taxon>
        <taxon>Peptostreptococcales</taxon>
        <taxon>Peptostreptococcaceae</taxon>
        <taxon>Terrisporobacter</taxon>
    </lineage>
</organism>
<dbReference type="Pfam" id="PF05402">
    <property type="entry name" value="PqqD"/>
    <property type="match status" value="1"/>
</dbReference>
<dbReference type="Gene3D" id="1.10.10.1150">
    <property type="entry name" value="Coenzyme PQQ synthesis protein D (PqqD)"/>
    <property type="match status" value="1"/>
</dbReference>
<gene>
    <name evidence="1" type="ORF">JW646_04190</name>
</gene>
<accession>A0AAX2ZH94</accession>
<dbReference type="KEGG" id="tem:JW646_04190"/>
<reference evidence="1 2" key="1">
    <citation type="journal article" date="2023" name="Int. J. Syst. Evol. Microbiol.">
        <title>Terrisporobacter hibernicus sp. nov., isolated from bovine faeces in Northern Ireland.</title>
        <authorList>
            <person name="Mitchell M."/>
            <person name="Nguyen S.V."/>
            <person name="Connor M."/>
            <person name="Fairley D.J."/>
            <person name="Donoghue O."/>
            <person name="Marshall H."/>
            <person name="Koolman L."/>
            <person name="McMullan G."/>
            <person name="Schaffer K.E."/>
            <person name="McGrath J.W."/>
            <person name="Fanning S."/>
        </authorList>
    </citation>
    <scope>NUCLEOTIDE SEQUENCE [LARGE SCALE GENOMIC DNA]</scope>
    <source>
        <strain evidence="1 2">MCA3</strain>
    </source>
</reference>
<dbReference type="Proteomes" id="UP001198983">
    <property type="component" value="Chromosome"/>
</dbReference>